<reference evidence="2" key="1">
    <citation type="submission" date="2016-12" db="EMBL/GenBank/DDBJ databases">
        <title>The genomes of Aspergillus section Nigri reveals drivers in fungal speciation.</title>
        <authorList>
            <consortium name="DOE Joint Genome Institute"/>
            <person name="Vesth T.C."/>
            <person name="Nybo J."/>
            <person name="Theobald S."/>
            <person name="Brandl J."/>
            <person name="Frisvad J.C."/>
            <person name="Nielsen K.F."/>
            <person name="Lyhne E.K."/>
            <person name="Kogle M.E."/>
            <person name="Kuo A."/>
            <person name="Riley R."/>
            <person name="Clum A."/>
            <person name="Nolan M."/>
            <person name="Lipzen A."/>
            <person name="Salamov A."/>
            <person name="Henrissat B."/>
            <person name="Wiebenga A."/>
            <person name="De Vries R.P."/>
            <person name="Grigoriev I.V."/>
            <person name="Mortensen U.H."/>
            <person name="Andersen M.R."/>
            <person name="Baker S.E."/>
        </authorList>
    </citation>
    <scope>NUCLEOTIDE SEQUENCE [LARGE SCALE GENOMIC DNA]</scope>
    <source>
        <strain evidence="2">CBS 113365</strain>
    </source>
</reference>
<gene>
    <name evidence="2" type="ORF">BO88DRAFT_336553</name>
</gene>
<evidence type="ECO:0000313" key="3">
    <source>
        <dbReference type="Proteomes" id="UP000248405"/>
    </source>
</evidence>
<dbReference type="EMBL" id="KZ821620">
    <property type="protein sequence ID" value="PYH70834.1"/>
    <property type="molecule type" value="Genomic_DNA"/>
</dbReference>
<keyword evidence="1" id="KW-1133">Transmembrane helix</keyword>
<protein>
    <submittedName>
        <fullName evidence="2">Uncharacterized protein</fullName>
    </submittedName>
</protein>
<dbReference type="Proteomes" id="UP000248405">
    <property type="component" value="Unassembled WGS sequence"/>
</dbReference>
<accession>A0A319BFL9</accession>
<feature type="non-terminal residue" evidence="2">
    <location>
        <position position="1"/>
    </location>
</feature>
<keyword evidence="3" id="KW-1185">Reference proteome</keyword>
<dbReference type="GeneID" id="37207497"/>
<dbReference type="RefSeq" id="XP_025564628.1">
    <property type="nucleotide sequence ID" value="XM_025702905.1"/>
</dbReference>
<proteinExistence type="predicted"/>
<name>A0A319BFL9_ASPVC</name>
<keyword evidence="1" id="KW-0812">Transmembrane</keyword>
<evidence type="ECO:0000313" key="2">
    <source>
        <dbReference type="EMBL" id="PYH70834.1"/>
    </source>
</evidence>
<sequence length="60" mass="7104">QGILLKLDFNFKKLLPVYLDKIKIFFYIIYLGLQEWVIIYIKLNIKPDLILSEVLTGAFN</sequence>
<organism evidence="2 3">
    <name type="scientific">Aspergillus vadensis (strain CBS 113365 / IMI 142717 / IBT 24658)</name>
    <dbReference type="NCBI Taxonomy" id="1448311"/>
    <lineage>
        <taxon>Eukaryota</taxon>
        <taxon>Fungi</taxon>
        <taxon>Dikarya</taxon>
        <taxon>Ascomycota</taxon>
        <taxon>Pezizomycotina</taxon>
        <taxon>Eurotiomycetes</taxon>
        <taxon>Eurotiomycetidae</taxon>
        <taxon>Eurotiales</taxon>
        <taxon>Aspergillaceae</taxon>
        <taxon>Aspergillus</taxon>
        <taxon>Aspergillus subgen. Circumdati</taxon>
    </lineage>
</organism>
<dbReference type="AlphaFoldDB" id="A0A319BFL9"/>
<evidence type="ECO:0000256" key="1">
    <source>
        <dbReference type="SAM" id="Phobius"/>
    </source>
</evidence>
<keyword evidence="1" id="KW-0472">Membrane</keyword>
<feature type="transmembrane region" description="Helical" evidence="1">
    <location>
        <begin position="24"/>
        <end position="43"/>
    </location>
</feature>